<feature type="active site" description="Proton acceptor" evidence="2">
    <location>
        <position position="69"/>
    </location>
</feature>
<dbReference type="InterPro" id="IPR001441">
    <property type="entry name" value="UPP_synth-like"/>
</dbReference>
<feature type="binding site" evidence="2">
    <location>
        <position position="38"/>
    </location>
    <ligand>
        <name>substrate</name>
    </ligand>
</feature>
<evidence type="ECO:0000256" key="2">
    <source>
        <dbReference type="HAMAP-Rule" id="MF_01139"/>
    </source>
</evidence>
<keyword evidence="2" id="KW-0460">Magnesium</keyword>
<proteinExistence type="inferred from homology"/>
<feature type="binding site" evidence="2">
    <location>
        <position position="21"/>
    </location>
    <ligand>
        <name>Mg(2+)</name>
        <dbReference type="ChEBI" id="CHEBI:18420"/>
    </ligand>
</feature>
<dbReference type="Pfam" id="PF01255">
    <property type="entry name" value="Prenyltransf"/>
    <property type="match status" value="1"/>
</dbReference>
<reference evidence="3 4" key="1">
    <citation type="submission" date="2022-03" db="EMBL/GenBank/DDBJ databases">
        <title>Parabacteroides sp. nov. isolated from swine feces.</title>
        <authorList>
            <person name="Bak J.E."/>
        </authorList>
    </citation>
    <scope>NUCLEOTIDE SEQUENCE [LARGE SCALE GENOMIC DNA]</scope>
    <source>
        <strain evidence="3 4">AGMB00274</strain>
    </source>
</reference>
<dbReference type="SUPFAM" id="SSF64005">
    <property type="entry name" value="Undecaprenyl diphosphate synthase"/>
    <property type="match status" value="1"/>
</dbReference>
<feature type="binding site" evidence="2">
    <location>
        <begin position="195"/>
        <end position="197"/>
    </location>
    <ligand>
        <name>substrate</name>
    </ligand>
</feature>
<keyword evidence="4" id="KW-1185">Reference proteome</keyword>
<organism evidence="3 4">
    <name type="scientific">Parabacteroides faecalis</name>
    <dbReference type="NCBI Taxonomy" id="2924040"/>
    <lineage>
        <taxon>Bacteria</taxon>
        <taxon>Pseudomonadati</taxon>
        <taxon>Bacteroidota</taxon>
        <taxon>Bacteroidia</taxon>
        <taxon>Bacteroidales</taxon>
        <taxon>Tannerellaceae</taxon>
        <taxon>Parabacteroides</taxon>
    </lineage>
</organism>
<dbReference type="InterPro" id="IPR036424">
    <property type="entry name" value="UPP_synth-like_sf"/>
</dbReference>
<evidence type="ECO:0000313" key="3">
    <source>
        <dbReference type="EMBL" id="MCJ2381478.1"/>
    </source>
</evidence>
<dbReference type="Gene3D" id="3.40.1180.10">
    <property type="entry name" value="Decaprenyl diphosphate synthase-like"/>
    <property type="match status" value="1"/>
</dbReference>
<keyword evidence="2" id="KW-0479">Metal-binding</keyword>
<comment type="similarity">
    <text evidence="2">Belongs to the UPP synthase family.</text>
</comment>
<feature type="active site" evidence="2">
    <location>
        <position position="21"/>
    </location>
</feature>
<evidence type="ECO:0000256" key="1">
    <source>
        <dbReference type="ARBA" id="ARBA00022679"/>
    </source>
</evidence>
<feature type="binding site" evidence="2">
    <location>
        <position position="26"/>
    </location>
    <ligand>
        <name>substrate</name>
    </ligand>
</feature>
<dbReference type="PANTHER" id="PTHR10291:SF0">
    <property type="entry name" value="DEHYDRODOLICHYL DIPHOSPHATE SYNTHASE 2"/>
    <property type="match status" value="1"/>
</dbReference>
<dbReference type="NCBIfam" id="TIGR00055">
    <property type="entry name" value="uppS"/>
    <property type="match status" value="1"/>
</dbReference>
<comment type="function">
    <text evidence="2">Catalyzes the condensation of isopentenyl diphosphate (IPP) with allylic pyrophosphates generating different type of terpenoids.</text>
</comment>
<comment type="caution">
    <text evidence="3">The sequence shown here is derived from an EMBL/GenBank/DDBJ whole genome shotgun (WGS) entry which is preliminary data.</text>
</comment>
<feature type="binding site" evidence="2">
    <location>
        <position position="208"/>
    </location>
    <ligand>
        <name>Mg(2+)</name>
        <dbReference type="ChEBI" id="CHEBI:18420"/>
    </ligand>
</feature>
<dbReference type="PROSITE" id="PS01066">
    <property type="entry name" value="UPP_SYNTHASE"/>
    <property type="match status" value="1"/>
</dbReference>
<gene>
    <name evidence="3" type="ORF">MUN53_12810</name>
</gene>
<name>A0ABT0C376_9BACT</name>
<dbReference type="EC" id="2.5.1.-" evidence="2"/>
<evidence type="ECO:0000313" key="4">
    <source>
        <dbReference type="Proteomes" id="UP001165444"/>
    </source>
</evidence>
<protein>
    <recommendedName>
        <fullName evidence="2">Isoprenyl transferase</fullName>
        <ecNumber evidence="2">2.5.1.-</ecNumber>
    </recommendedName>
</protein>
<feature type="binding site" evidence="2">
    <location>
        <begin position="22"/>
        <end position="25"/>
    </location>
    <ligand>
        <name>substrate</name>
    </ligand>
</feature>
<dbReference type="Proteomes" id="UP001165444">
    <property type="component" value="Unassembled WGS sequence"/>
</dbReference>
<feature type="binding site" evidence="2">
    <location>
        <position position="70"/>
    </location>
    <ligand>
        <name>substrate</name>
    </ligand>
</feature>
<dbReference type="GO" id="GO:0016740">
    <property type="term" value="F:transferase activity"/>
    <property type="evidence" value="ECO:0007669"/>
    <property type="project" value="UniProtKB-KW"/>
</dbReference>
<dbReference type="RefSeq" id="WP_022456928.1">
    <property type="nucleotide sequence ID" value="NZ_JAKZMM010000034.1"/>
</dbReference>
<sequence>MSLEEKIDKNHLPQHVAIIMDGNGRWAKARGLERYMGHQEGVVSVRKVVEAASDLGIKYLTMYTFSTENWNRPIEEVHALMTLMVAAIKRETPDLMKNNVRLDAIGDLSRLPEEARNTLQECIEETSVNTGTTVVLALSYSSRWEIAEAVRQIAGKVKDGDLDIAEITESTVSEHLTTRNIPDPDLLIRTGGEQRLSNFLLWQLSYAEFYFTNVYWPDFRKEELFDAILYYQQRERRFGKTSEQLIL</sequence>
<keyword evidence="1 2" id="KW-0808">Transferase</keyword>
<dbReference type="PANTHER" id="PTHR10291">
    <property type="entry name" value="DEHYDRODOLICHYL DIPHOSPHATE SYNTHASE FAMILY MEMBER"/>
    <property type="match status" value="1"/>
</dbReference>
<comment type="cofactor">
    <cofactor evidence="2">
        <name>Mg(2+)</name>
        <dbReference type="ChEBI" id="CHEBI:18420"/>
    </cofactor>
    <text evidence="2">Binds 2 magnesium ions per subunit.</text>
</comment>
<feature type="binding site" evidence="2">
    <location>
        <position position="72"/>
    </location>
    <ligand>
        <name>substrate</name>
    </ligand>
</feature>
<dbReference type="EMBL" id="JAKZMM010000034">
    <property type="protein sequence ID" value="MCJ2381478.1"/>
    <property type="molecule type" value="Genomic_DNA"/>
</dbReference>
<dbReference type="HAMAP" id="MF_01139">
    <property type="entry name" value="ISPT"/>
    <property type="match status" value="1"/>
</dbReference>
<dbReference type="InterPro" id="IPR018520">
    <property type="entry name" value="UPP_synth-like_CS"/>
</dbReference>
<dbReference type="CDD" id="cd00475">
    <property type="entry name" value="Cis_IPPS"/>
    <property type="match status" value="1"/>
</dbReference>
<feature type="binding site" evidence="2">
    <location>
        <position position="189"/>
    </location>
    <ligand>
        <name>substrate</name>
    </ligand>
</feature>
<feature type="binding site" evidence="2">
    <location>
        <begin position="66"/>
        <end position="68"/>
    </location>
    <ligand>
        <name>substrate</name>
    </ligand>
</feature>
<comment type="subunit">
    <text evidence="2">Homodimer.</text>
</comment>
<feature type="binding site" evidence="2">
    <location>
        <position position="34"/>
    </location>
    <ligand>
        <name>substrate</name>
    </ligand>
</feature>
<accession>A0ABT0C376</accession>
<dbReference type="NCBIfam" id="NF011405">
    <property type="entry name" value="PRK14830.1"/>
    <property type="match status" value="1"/>
</dbReference>